<dbReference type="EMBL" id="SMRT01000002">
    <property type="protein sequence ID" value="TDF99241.1"/>
    <property type="molecule type" value="Genomic_DNA"/>
</dbReference>
<evidence type="ECO:0000313" key="3">
    <source>
        <dbReference type="Proteomes" id="UP000295636"/>
    </source>
</evidence>
<dbReference type="AlphaFoldDB" id="A0A4R5KTP5"/>
<dbReference type="RefSeq" id="WP_133225779.1">
    <property type="nucleotide sequence ID" value="NZ_SMRT01000002.1"/>
</dbReference>
<feature type="transmembrane region" description="Helical" evidence="1">
    <location>
        <begin position="7"/>
        <end position="31"/>
    </location>
</feature>
<keyword evidence="1" id="KW-1133">Transmembrane helix</keyword>
<sequence length="187" mass="20604">MVKVVDRLLLFILSLVVLIAACVLLVCAFGWISIDRAGNFAQHVYFDMHTAIPFISITAIAALISIRLLYISVRRGKSSVPSIDQRTDYGDIRISMETVENLSLKAARRTRGVKDLKARVRVSPAGLEIIIRVIVDGDIPIPQLTEEMQSGVKSHIEEITGIPVAVVTVFVANIHQQAAPTFKSRVE</sequence>
<organism evidence="2 3">
    <name type="scientific">Paenibacillus piri</name>
    <dbReference type="NCBI Taxonomy" id="2547395"/>
    <lineage>
        <taxon>Bacteria</taxon>
        <taxon>Bacillati</taxon>
        <taxon>Bacillota</taxon>
        <taxon>Bacilli</taxon>
        <taxon>Bacillales</taxon>
        <taxon>Paenibacillaceae</taxon>
        <taxon>Paenibacillus</taxon>
    </lineage>
</organism>
<name>A0A4R5KTP5_9BACL</name>
<comment type="caution">
    <text evidence="2">The sequence shown here is derived from an EMBL/GenBank/DDBJ whole genome shotgun (WGS) entry which is preliminary data.</text>
</comment>
<keyword evidence="1" id="KW-0812">Transmembrane</keyword>
<feature type="transmembrane region" description="Helical" evidence="1">
    <location>
        <begin position="51"/>
        <end position="70"/>
    </location>
</feature>
<keyword evidence="1" id="KW-0472">Membrane</keyword>
<dbReference type="Proteomes" id="UP000295636">
    <property type="component" value="Unassembled WGS sequence"/>
</dbReference>
<keyword evidence="3" id="KW-1185">Reference proteome</keyword>
<proteinExistence type="predicted"/>
<evidence type="ECO:0000313" key="2">
    <source>
        <dbReference type="EMBL" id="TDF99241.1"/>
    </source>
</evidence>
<dbReference type="PROSITE" id="PS51257">
    <property type="entry name" value="PROKAR_LIPOPROTEIN"/>
    <property type="match status" value="1"/>
</dbReference>
<protein>
    <submittedName>
        <fullName evidence="2">Alkaline shock response membrane anchor protein AmaP</fullName>
    </submittedName>
</protein>
<accession>A0A4R5KTP5</accession>
<gene>
    <name evidence="2" type="primary">amaP</name>
    <name evidence="2" type="ORF">E1757_05100</name>
</gene>
<dbReference type="OrthoDB" id="1716040at2"/>
<evidence type="ECO:0000256" key="1">
    <source>
        <dbReference type="SAM" id="Phobius"/>
    </source>
</evidence>
<reference evidence="2 3" key="1">
    <citation type="submission" date="2019-03" db="EMBL/GenBank/DDBJ databases">
        <title>This is whole genome sequence of Paenibacillus sp MS74 strain.</title>
        <authorList>
            <person name="Trinh H.N."/>
        </authorList>
    </citation>
    <scope>NUCLEOTIDE SEQUENCE [LARGE SCALE GENOMIC DNA]</scope>
    <source>
        <strain evidence="2 3">MS74</strain>
    </source>
</reference>
<dbReference type="NCBIfam" id="NF033218">
    <property type="entry name" value="anchor_AmaP"/>
    <property type="match status" value="1"/>
</dbReference>